<proteinExistence type="predicted"/>
<comment type="caution">
    <text evidence="2">The sequence shown here is derived from an EMBL/GenBank/DDBJ whole genome shotgun (WGS) entry which is preliminary data.</text>
</comment>
<dbReference type="Proteomes" id="UP000054988">
    <property type="component" value="Unassembled WGS sequence"/>
</dbReference>
<evidence type="ECO:0000313" key="2">
    <source>
        <dbReference type="EMBL" id="KTB40767.1"/>
    </source>
</evidence>
<dbReference type="InterPro" id="IPR029052">
    <property type="entry name" value="Metallo-depent_PP-like"/>
</dbReference>
<reference evidence="2 3" key="1">
    <citation type="submission" date="2015-12" db="EMBL/GenBank/DDBJ databases">
        <title>Draft genome sequence of Moniliophthora roreri, the causal agent of frosty pod rot of cacao.</title>
        <authorList>
            <person name="Aime M.C."/>
            <person name="Diaz-Valderrama J.R."/>
            <person name="Kijpornyongpan T."/>
            <person name="Phillips-Mora W."/>
        </authorList>
    </citation>
    <scope>NUCLEOTIDE SEQUENCE [LARGE SCALE GENOMIC DNA]</scope>
    <source>
        <strain evidence="2 3">MCA 2952</strain>
    </source>
</reference>
<accession>A0A0W0FWN5</accession>
<dbReference type="InterPro" id="IPR052900">
    <property type="entry name" value="Phospholipid_Metab_Enz"/>
</dbReference>
<dbReference type="PANTHER" id="PTHR43606">
    <property type="entry name" value="PHOSPHATASE, PUTATIVE (AFU_ORTHOLOGUE AFUA_6G08710)-RELATED"/>
    <property type="match status" value="1"/>
</dbReference>
<dbReference type="PANTHER" id="PTHR43606:SF7">
    <property type="entry name" value="PHOSPHATASE, PUTATIVE (AFU_ORTHOLOGUE AFUA_6G08710)-RELATED"/>
    <property type="match status" value="1"/>
</dbReference>
<dbReference type="SUPFAM" id="SSF56300">
    <property type="entry name" value="Metallo-dependent phosphatases"/>
    <property type="match status" value="1"/>
</dbReference>
<dbReference type="AlphaFoldDB" id="A0A0W0FWN5"/>
<feature type="domain" description="PhoD-like phosphatase metallophosphatase" evidence="1">
    <location>
        <begin position="103"/>
        <end position="228"/>
    </location>
</feature>
<feature type="domain" description="PhoD-like phosphatase metallophosphatase" evidence="1">
    <location>
        <begin position="23"/>
        <end position="100"/>
    </location>
</feature>
<dbReference type="Pfam" id="PF09423">
    <property type="entry name" value="PhoD"/>
    <property type="match status" value="2"/>
</dbReference>
<gene>
    <name evidence="2" type="ORF">WG66_6659</name>
</gene>
<organism evidence="2 3">
    <name type="scientific">Moniliophthora roreri</name>
    <name type="common">Frosty pod rot fungus</name>
    <name type="synonym">Monilia roreri</name>
    <dbReference type="NCBI Taxonomy" id="221103"/>
    <lineage>
        <taxon>Eukaryota</taxon>
        <taxon>Fungi</taxon>
        <taxon>Dikarya</taxon>
        <taxon>Basidiomycota</taxon>
        <taxon>Agaricomycotina</taxon>
        <taxon>Agaricomycetes</taxon>
        <taxon>Agaricomycetidae</taxon>
        <taxon>Agaricales</taxon>
        <taxon>Marasmiineae</taxon>
        <taxon>Marasmiaceae</taxon>
        <taxon>Moniliophthora</taxon>
    </lineage>
</organism>
<dbReference type="InterPro" id="IPR018946">
    <property type="entry name" value="PhoD-like_MPP"/>
</dbReference>
<dbReference type="Gene3D" id="3.60.21.70">
    <property type="entry name" value="PhoD-like phosphatase"/>
    <property type="match status" value="2"/>
</dbReference>
<protein>
    <recommendedName>
        <fullName evidence="1">PhoD-like phosphatase metallophosphatase domain-containing protein</fullName>
    </recommendedName>
</protein>
<dbReference type="EMBL" id="LATX01001551">
    <property type="protein sequence ID" value="KTB40767.1"/>
    <property type="molecule type" value="Genomic_DNA"/>
</dbReference>
<evidence type="ECO:0000313" key="3">
    <source>
        <dbReference type="Proteomes" id="UP000054988"/>
    </source>
</evidence>
<sequence length="279" mass="31339">MFTISSRYDSSESPTSERLHHCIGYFNAYGYAAHNTTADIFIHLGEYIYEYVGNGTGVGRVTTVREMATIADYRRRLNQYRTDESLVCAHQHAPWVTVWDGKYGLDAWDGYKANRNRILDHLYKNQIDNTVILAGDSHANWVSDLAYPNDTTLFVPCTVPSPEKVPLESNLLVTSVTSGWETKMTPAEADTKSAEYVNSSMNLNLQWSEGHYRGFFTLAVDAQRVYTTFYSMKNHIIPNLEGFMIPDFIVEAWANKLNRPVAGGVGKIRAGALKVNGTS</sequence>
<dbReference type="InterPro" id="IPR038607">
    <property type="entry name" value="PhoD-like_sf"/>
</dbReference>
<name>A0A0W0FWN5_MONRR</name>
<evidence type="ECO:0000259" key="1">
    <source>
        <dbReference type="Pfam" id="PF09423"/>
    </source>
</evidence>